<organism evidence="3 4">
    <name type="scientific">Apiospora saccharicola</name>
    <dbReference type="NCBI Taxonomy" id="335842"/>
    <lineage>
        <taxon>Eukaryota</taxon>
        <taxon>Fungi</taxon>
        <taxon>Dikarya</taxon>
        <taxon>Ascomycota</taxon>
        <taxon>Pezizomycotina</taxon>
        <taxon>Sordariomycetes</taxon>
        <taxon>Xylariomycetidae</taxon>
        <taxon>Amphisphaeriales</taxon>
        <taxon>Apiosporaceae</taxon>
        <taxon>Apiospora</taxon>
    </lineage>
</organism>
<keyword evidence="4" id="KW-1185">Reference proteome</keyword>
<protein>
    <submittedName>
        <fullName evidence="3">Kinase-like domain-containing protein</fullName>
    </submittedName>
</protein>
<dbReference type="Proteomes" id="UP001446871">
    <property type="component" value="Unassembled WGS sequence"/>
</dbReference>
<reference evidence="3 4" key="1">
    <citation type="submission" date="2023-01" db="EMBL/GenBank/DDBJ databases">
        <title>Analysis of 21 Apiospora genomes using comparative genomics revels a genus with tremendous synthesis potential of carbohydrate active enzymes and secondary metabolites.</title>
        <authorList>
            <person name="Sorensen T."/>
        </authorList>
    </citation>
    <scope>NUCLEOTIDE SEQUENCE [LARGE SCALE GENOMIC DNA]</scope>
    <source>
        <strain evidence="3 4">CBS 83171</strain>
    </source>
</reference>
<gene>
    <name evidence="3" type="ORF">PG996_000103</name>
</gene>
<dbReference type="PROSITE" id="PS50011">
    <property type="entry name" value="PROTEIN_KINASE_DOM"/>
    <property type="match status" value="1"/>
</dbReference>
<dbReference type="EMBL" id="JAQQWM010000001">
    <property type="protein sequence ID" value="KAK8081322.1"/>
    <property type="molecule type" value="Genomic_DNA"/>
</dbReference>
<evidence type="ECO:0000256" key="1">
    <source>
        <dbReference type="SAM" id="MobiDB-lite"/>
    </source>
</evidence>
<evidence type="ECO:0000259" key="2">
    <source>
        <dbReference type="PROSITE" id="PS50011"/>
    </source>
</evidence>
<name>A0ABR1WE75_9PEZI</name>
<dbReference type="Gene3D" id="1.10.510.10">
    <property type="entry name" value="Transferase(Phosphotransferase) domain 1"/>
    <property type="match status" value="1"/>
</dbReference>
<evidence type="ECO:0000313" key="4">
    <source>
        <dbReference type="Proteomes" id="UP001446871"/>
    </source>
</evidence>
<feature type="region of interest" description="Disordered" evidence="1">
    <location>
        <begin position="598"/>
        <end position="653"/>
    </location>
</feature>
<comment type="caution">
    <text evidence="3">The sequence shown here is derived from an EMBL/GenBank/DDBJ whole genome shotgun (WGS) entry which is preliminary data.</text>
</comment>
<dbReference type="SUPFAM" id="SSF56112">
    <property type="entry name" value="Protein kinase-like (PK-like)"/>
    <property type="match status" value="1"/>
</dbReference>
<proteinExistence type="predicted"/>
<sequence>MARNVLGGSLPYRIDTTPRIALNGEFDTSTPRYVDVPEIVPKAPNYITSGQPQYDDQGLPILNGHDDTSLATLLRVFGNTPADGPEISFWPQKVLECIISRDRLARALREKGLSESWADAVLDTKSSDQAPKYLKMIAMLCIMEREADIEHCIRTRTTDDSFPFRFDALNKQLLCSQEDRCFKSPSNWDWHSYEYFAQRQWGLLTPYFKHNFHEGGGAEHRKFEDKILLPWSKPTPADCLTWNEKDRHRGGYGVVRGVVMPRSSHNFMPLLKKLELRYNGFALKTLQPMDMHTGNDTQLQQLFQHEVKQLNRFGGHSERHLVLLLASFQQNSNLYFLFPHAECDLSRFWTEKQKNPKPGAGYMKWVSQQLYGLIKAVMRIHSGLEDFDRSATLNPSRVMHYGRHGDIRPDNILWFRKTTDTFGILVLSDMGLSTFNRDNSKSNQPVKNENRIPVYHPPESVLKDGRINRTFDVWSLGCLFLEIVAWALGGNDYREEFATERTTVSHFGYEEKVFYEIIKIEPEPEGEQKPEPIHTVQVKERVVDWISKMHKHENCTAFIHKVLEIIQEHMLVVLSPKNKPRATSAKLLPLFEELTNMSNDEYSRGQRDPKPKRGENPRVVAMLDPHQERRIASISHNSKGLLPSPTPMELGAT</sequence>
<feature type="domain" description="Protein kinase" evidence="2">
    <location>
        <begin position="241"/>
        <end position="591"/>
    </location>
</feature>
<feature type="compositionally biased region" description="Basic and acidic residues" evidence="1">
    <location>
        <begin position="601"/>
        <end position="616"/>
    </location>
</feature>
<dbReference type="Pfam" id="PF00069">
    <property type="entry name" value="Pkinase"/>
    <property type="match status" value="1"/>
</dbReference>
<dbReference type="SMART" id="SM00220">
    <property type="entry name" value="S_TKc"/>
    <property type="match status" value="1"/>
</dbReference>
<dbReference type="InterPro" id="IPR000719">
    <property type="entry name" value="Prot_kinase_dom"/>
</dbReference>
<dbReference type="InterPro" id="IPR011009">
    <property type="entry name" value="Kinase-like_dom_sf"/>
</dbReference>
<dbReference type="PANTHER" id="PTHR24359">
    <property type="entry name" value="SERINE/THREONINE-PROTEIN KINASE SBK1"/>
    <property type="match status" value="1"/>
</dbReference>
<evidence type="ECO:0000313" key="3">
    <source>
        <dbReference type="EMBL" id="KAK8081322.1"/>
    </source>
</evidence>
<accession>A0ABR1WE75</accession>
<dbReference type="PANTHER" id="PTHR24359:SF37">
    <property type="entry name" value="PROTEIN KINASE DOMAIN-CONTAINING PROTEIN"/>
    <property type="match status" value="1"/>
</dbReference>